<dbReference type="OrthoDB" id="941624at2759"/>
<evidence type="ECO:0000256" key="1">
    <source>
        <dbReference type="ARBA" id="ARBA00006218"/>
    </source>
</evidence>
<name>A0A9W6Z7Y7_9STRA</name>
<proteinExistence type="inferred from homology"/>
<dbReference type="AlphaFoldDB" id="A0A9W6Z7Y7"/>
<dbReference type="Gene3D" id="3.30.1380.20">
    <property type="entry name" value="Trafficking protein particle complex subunit 3"/>
    <property type="match status" value="1"/>
</dbReference>
<dbReference type="Pfam" id="PF04051">
    <property type="entry name" value="TRAPP"/>
    <property type="match status" value="1"/>
</dbReference>
<comment type="similarity">
    <text evidence="1">Belongs to the TRAPP small subunits family. BET3 subfamily.</text>
</comment>
<dbReference type="Proteomes" id="UP001165082">
    <property type="component" value="Unassembled WGS sequence"/>
</dbReference>
<dbReference type="EMBL" id="BRXZ01004479">
    <property type="protein sequence ID" value="GMH49692.1"/>
    <property type="molecule type" value="Genomic_DNA"/>
</dbReference>
<dbReference type="GO" id="GO:0005801">
    <property type="term" value="C:cis-Golgi network"/>
    <property type="evidence" value="ECO:0007669"/>
    <property type="project" value="TreeGrafter"/>
</dbReference>
<gene>
    <name evidence="2" type="ORF">TrRE_jg747</name>
</gene>
<dbReference type="PANTHER" id="PTHR12817:SF0">
    <property type="entry name" value="GEO08327P1"/>
    <property type="match status" value="1"/>
</dbReference>
<reference evidence="2" key="1">
    <citation type="submission" date="2022-07" db="EMBL/GenBank/DDBJ databases">
        <title>Genome analysis of Parmales, a sister group of diatoms, reveals the evolutionary specialization of diatoms from phago-mixotrophs to photoautotrophs.</title>
        <authorList>
            <person name="Ban H."/>
            <person name="Sato S."/>
            <person name="Yoshikawa S."/>
            <person name="Kazumasa Y."/>
            <person name="Nakamura Y."/>
            <person name="Ichinomiya M."/>
            <person name="Saitoh K."/>
            <person name="Sato N."/>
            <person name="Blanc-Mathieu R."/>
            <person name="Endo H."/>
            <person name="Kuwata A."/>
            <person name="Ogata H."/>
        </authorList>
    </citation>
    <scope>NUCLEOTIDE SEQUENCE</scope>
</reference>
<organism evidence="2 3">
    <name type="scientific">Triparma retinervis</name>
    <dbReference type="NCBI Taxonomy" id="2557542"/>
    <lineage>
        <taxon>Eukaryota</taxon>
        <taxon>Sar</taxon>
        <taxon>Stramenopiles</taxon>
        <taxon>Ochrophyta</taxon>
        <taxon>Bolidophyceae</taxon>
        <taxon>Parmales</taxon>
        <taxon>Triparmaceae</taxon>
        <taxon>Triparma</taxon>
    </lineage>
</organism>
<dbReference type="GO" id="GO:0005802">
    <property type="term" value="C:trans-Golgi network"/>
    <property type="evidence" value="ECO:0007669"/>
    <property type="project" value="TreeGrafter"/>
</dbReference>
<evidence type="ECO:0000313" key="3">
    <source>
        <dbReference type="Proteomes" id="UP001165082"/>
    </source>
</evidence>
<dbReference type="InterPro" id="IPR024096">
    <property type="entry name" value="NO_sig/Golgi_transp_ligand-bd"/>
</dbReference>
<evidence type="ECO:0000313" key="2">
    <source>
        <dbReference type="EMBL" id="GMH49692.1"/>
    </source>
</evidence>
<dbReference type="GO" id="GO:0030008">
    <property type="term" value="C:TRAPP complex"/>
    <property type="evidence" value="ECO:0007669"/>
    <property type="project" value="TreeGrafter"/>
</dbReference>
<sequence length="186" mass="20302">MASFPNDDMIDIDLPCVNSVPSIDSHLHTVSLSTTAVSETLFNLLLQQVISYVQNLPSLPTSESQASLIDLPLPSSFSLDPCNSLSIVKYLCKDFWSKVFGHQITKLQTNHRGVFVLKDDSFPLLADLSAPLPPTSRLLAILTLAYPCGLIRGALKGFGRESVVSCDFLNDGENVESTSFNVKILM</sequence>
<accession>A0A9W6Z7Y7</accession>
<keyword evidence="3" id="KW-1185">Reference proteome</keyword>
<dbReference type="SUPFAM" id="SSF111126">
    <property type="entry name" value="Ligand-binding domain in the NO signalling and Golgi transport"/>
    <property type="match status" value="1"/>
</dbReference>
<comment type="caution">
    <text evidence="2">The sequence shown here is derived from an EMBL/GenBank/DDBJ whole genome shotgun (WGS) entry which is preliminary data.</text>
</comment>
<dbReference type="PANTHER" id="PTHR12817">
    <property type="entry name" value="TRAFFICKING PROTEIN PARTICLE COMPLEX SUBUNIT 6B"/>
    <property type="match status" value="1"/>
</dbReference>
<dbReference type="InterPro" id="IPR007194">
    <property type="entry name" value="TRAPP_component"/>
</dbReference>
<dbReference type="InterPro" id="IPR037992">
    <property type="entry name" value="TRAPPC6/Trs33"/>
</dbReference>
<dbReference type="GO" id="GO:0006888">
    <property type="term" value="P:endoplasmic reticulum to Golgi vesicle-mediated transport"/>
    <property type="evidence" value="ECO:0007669"/>
    <property type="project" value="TreeGrafter"/>
</dbReference>
<protein>
    <submittedName>
        <fullName evidence="2">Uncharacterized protein</fullName>
    </submittedName>
</protein>
<dbReference type="CDD" id="cd14944">
    <property type="entry name" value="TRAPPC6A_Trs33"/>
    <property type="match status" value="1"/>
</dbReference>